<feature type="transmembrane region" description="Helical" evidence="1">
    <location>
        <begin position="47"/>
        <end position="66"/>
    </location>
</feature>
<evidence type="ECO:0000313" key="3">
    <source>
        <dbReference type="Proteomes" id="UP000786693"/>
    </source>
</evidence>
<sequence>MHSMMKPDAPMSETAALSFVTALGIAGVVASIMLAGLFGVPAAENRLIQFAWLLLLLAGTCGGFVLMSECTQQRWLLLKPVVRIKRLLRHNPRAAMALPISFGLPLSFISTEWLVYLSLLPGCALITVVLMERYGRKHPQ</sequence>
<organism evidence="2 3">
    <name type="scientific">Jannaschia pagri</name>
    <dbReference type="NCBI Taxonomy" id="2829797"/>
    <lineage>
        <taxon>Bacteria</taxon>
        <taxon>Pseudomonadati</taxon>
        <taxon>Pseudomonadota</taxon>
        <taxon>Alphaproteobacteria</taxon>
        <taxon>Rhodobacterales</taxon>
        <taxon>Roseobacteraceae</taxon>
        <taxon>Jannaschia</taxon>
    </lineage>
</organism>
<protein>
    <submittedName>
        <fullName evidence="2">Uncharacterized protein</fullName>
    </submittedName>
</protein>
<name>A0ABQ4NL51_9RHOB</name>
<accession>A0ABQ4NL51</accession>
<evidence type="ECO:0000313" key="2">
    <source>
        <dbReference type="EMBL" id="GIT95139.1"/>
    </source>
</evidence>
<proteinExistence type="predicted"/>
<dbReference type="EMBL" id="BPFH01000003">
    <property type="protein sequence ID" value="GIT95139.1"/>
    <property type="molecule type" value="Genomic_DNA"/>
</dbReference>
<keyword evidence="1" id="KW-0472">Membrane</keyword>
<dbReference type="Proteomes" id="UP000786693">
    <property type="component" value="Unassembled WGS sequence"/>
</dbReference>
<reference evidence="2 3" key="1">
    <citation type="submission" date="2021-05" db="EMBL/GenBank/DDBJ databases">
        <title>Bacteria Genome sequencing.</title>
        <authorList>
            <person name="Takabe Y."/>
            <person name="Nakajima Y."/>
            <person name="Suzuki S."/>
            <person name="Shiozaki T."/>
        </authorList>
    </citation>
    <scope>NUCLEOTIDE SEQUENCE [LARGE SCALE GENOMIC DNA]</scope>
    <source>
        <strain evidence="2 3">AI_62</strain>
    </source>
</reference>
<keyword evidence="1" id="KW-1133">Transmembrane helix</keyword>
<evidence type="ECO:0000256" key="1">
    <source>
        <dbReference type="SAM" id="Phobius"/>
    </source>
</evidence>
<keyword evidence="1" id="KW-0812">Transmembrane</keyword>
<comment type="caution">
    <text evidence="2">The sequence shown here is derived from an EMBL/GenBank/DDBJ whole genome shotgun (WGS) entry which is preliminary data.</text>
</comment>
<keyword evidence="3" id="KW-1185">Reference proteome</keyword>
<feature type="transmembrane region" description="Helical" evidence="1">
    <location>
        <begin position="113"/>
        <end position="131"/>
    </location>
</feature>
<gene>
    <name evidence="2" type="ORF">JANAI62_17620</name>
</gene>